<evidence type="ECO:0000313" key="1">
    <source>
        <dbReference type="EMBL" id="PER55777.1"/>
    </source>
</evidence>
<comment type="caution">
    <text evidence="1">The sequence shown here is derived from an EMBL/GenBank/DDBJ whole genome shotgun (WGS) entry which is preliminary data.</text>
</comment>
<organism evidence="1 2">
    <name type="scientific">Bacillus thuringiensis</name>
    <dbReference type="NCBI Taxonomy" id="1428"/>
    <lineage>
        <taxon>Bacteria</taxon>
        <taxon>Bacillati</taxon>
        <taxon>Bacillota</taxon>
        <taxon>Bacilli</taxon>
        <taxon>Bacillales</taxon>
        <taxon>Bacillaceae</taxon>
        <taxon>Bacillus</taxon>
        <taxon>Bacillus cereus group</taxon>
    </lineage>
</organism>
<protein>
    <recommendedName>
        <fullName evidence="3">HNH endonuclease</fullName>
    </recommendedName>
</protein>
<dbReference type="EMBL" id="NTYF01000023">
    <property type="protein sequence ID" value="PER55777.1"/>
    <property type="molecule type" value="Genomic_DNA"/>
</dbReference>
<dbReference type="AlphaFoldDB" id="A0ABD6SNH6"/>
<gene>
    <name evidence="1" type="ORF">CN495_08470</name>
</gene>
<dbReference type="Proteomes" id="UP000219897">
    <property type="component" value="Unassembled WGS sequence"/>
</dbReference>
<sequence length="76" mass="8973">MSLKKWKNGYREKERVSAVRNKYAGTCYRCGGHVGVGEGHFERYKGGWRTQHASCAIQHRELKRKREQEKVKHREA</sequence>
<dbReference type="RefSeq" id="WP_098317114.1">
    <property type="nucleotide sequence ID" value="NZ_NTYF01000023.1"/>
</dbReference>
<reference evidence="1 2" key="1">
    <citation type="submission" date="2017-09" db="EMBL/GenBank/DDBJ databases">
        <title>Large-scale bioinformatics analysis of Bacillus genomes uncovers conserved roles of natural products in bacterial physiology.</title>
        <authorList>
            <consortium name="Agbiome Team Llc"/>
            <person name="Bleich R.M."/>
            <person name="Kirk G.J."/>
            <person name="Santa Maria K.C."/>
            <person name="Allen S.E."/>
            <person name="Farag S."/>
            <person name="Shank E.A."/>
            <person name="Bowers A."/>
        </authorList>
    </citation>
    <scope>NUCLEOTIDE SEQUENCE [LARGE SCALE GENOMIC DNA]</scope>
    <source>
        <strain evidence="1 2">AFS005140</strain>
    </source>
</reference>
<evidence type="ECO:0000313" key="2">
    <source>
        <dbReference type="Proteomes" id="UP000219897"/>
    </source>
</evidence>
<accession>A0ABD6SNH6</accession>
<proteinExistence type="predicted"/>
<evidence type="ECO:0008006" key="3">
    <source>
        <dbReference type="Google" id="ProtNLM"/>
    </source>
</evidence>
<name>A0ABD6SNH6_BACTU</name>